<keyword evidence="1" id="KW-0812">Transmembrane</keyword>
<evidence type="ECO:0000313" key="2">
    <source>
        <dbReference type="EMBL" id="MBD2501679.1"/>
    </source>
</evidence>
<name>A0ABR8D4Q6_9NOST</name>
<sequence length="235" mass="26333">MQLLKPENKKTSILPLFAVGTFGLNLFTLLLLMFHGSMLQQLNRQLTPRSLVQLIDGRAITVDPKPSFERHPETVRRFVGETMTLMLTWSQKQPSTAIWEASSPLLTNNLQAKFLSEINELKSPTRIGNTTRSDDHVLVIQKISQPKPVGEGQWKVEMFANQLIFNGADNLGKSIPFNKQIVVRAIDEPVISLPSAPQPWDLAAFRLGEARLEIYNICDIKDTNCAGTSQSIPQQ</sequence>
<accession>A0ABR8D4Q6</accession>
<gene>
    <name evidence="2" type="ORF">H6G83_13885</name>
</gene>
<proteinExistence type="predicted"/>
<dbReference type="Proteomes" id="UP000661112">
    <property type="component" value="Unassembled WGS sequence"/>
</dbReference>
<reference evidence="2 3" key="1">
    <citation type="journal article" date="2020" name="ISME J.">
        <title>Comparative genomics reveals insights into cyanobacterial evolution and habitat adaptation.</title>
        <authorList>
            <person name="Chen M.Y."/>
            <person name="Teng W.K."/>
            <person name="Zhao L."/>
            <person name="Hu C.X."/>
            <person name="Zhou Y.K."/>
            <person name="Han B.P."/>
            <person name="Song L.R."/>
            <person name="Shu W.S."/>
        </authorList>
    </citation>
    <scope>NUCLEOTIDE SEQUENCE [LARGE SCALE GENOMIC DNA]</scope>
    <source>
        <strain evidence="2 3">FACHB-119</strain>
    </source>
</reference>
<evidence type="ECO:0000256" key="1">
    <source>
        <dbReference type="SAM" id="Phobius"/>
    </source>
</evidence>
<dbReference type="EMBL" id="JACJSG010000016">
    <property type="protein sequence ID" value="MBD2501679.1"/>
    <property type="molecule type" value="Genomic_DNA"/>
</dbReference>
<keyword evidence="1" id="KW-0472">Membrane</keyword>
<dbReference type="RefSeq" id="WP_190473038.1">
    <property type="nucleotide sequence ID" value="NZ_JACJSG010000016.1"/>
</dbReference>
<keyword evidence="1" id="KW-1133">Transmembrane helix</keyword>
<protein>
    <submittedName>
        <fullName evidence="2">Uncharacterized protein</fullName>
    </submittedName>
</protein>
<comment type="caution">
    <text evidence="2">The sequence shown here is derived from an EMBL/GenBank/DDBJ whole genome shotgun (WGS) entry which is preliminary data.</text>
</comment>
<keyword evidence="3" id="KW-1185">Reference proteome</keyword>
<feature type="transmembrane region" description="Helical" evidence="1">
    <location>
        <begin position="12"/>
        <end position="34"/>
    </location>
</feature>
<evidence type="ECO:0000313" key="3">
    <source>
        <dbReference type="Proteomes" id="UP000661112"/>
    </source>
</evidence>
<organism evidence="2 3">
    <name type="scientific">Anabaena azotica FACHB-119</name>
    <dbReference type="NCBI Taxonomy" id="947527"/>
    <lineage>
        <taxon>Bacteria</taxon>
        <taxon>Bacillati</taxon>
        <taxon>Cyanobacteriota</taxon>
        <taxon>Cyanophyceae</taxon>
        <taxon>Nostocales</taxon>
        <taxon>Nostocaceae</taxon>
        <taxon>Anabaena</taxon>
        <taxon>Anabaena azotica</taxon>
    </lineage>
</organism>